<evidence type="ECO:0000256" key="1">
    <source>
        <dbReference type="ARBA" id="ARBA00022679"/>
    </source>
</evidence>
<evidence type="ECO:0000259" key="4">
    <source>
        <dbReference type="Pfam" id="PF08545"/>
    </source>
</evidence>
<feature type="domain" description="Beta-ketoacyl-[acyl-carrier-protein] synthase III C-terminal" evidence="3">
    <location>
        <begin position="246"/>
        <end position="330"/>
    </location>
</feature>
<reference evidence="5 6" key="1">
    <citation type="submission" date="2020-11" db="EMBL/GenBank/DDBJ databases">
        <title>genome sequence of strain KACC 18849.</title>
        <authorList>
            <person name="Gao J."/>
            <person name="Zhang X."/>
        </authorList>
    </citation>
    <scope>NUCLEOTIDE SEQUENCE [LARGE SCALE GENOMIC DNA]</scope>
    <source>
        <strain evidence="5 6">KACC 18849</strain>
    </source>
</reference>
<keyword evidence="2" id="KW-0012">Acyltransferase</keyword>
<dbReference type="Proteomes" id="UP000639859">
    <property type="component" value="Unassembled WGS sequence"/>
</dbReference>
<comment type="caution">
    <text evidence="5">The sequence shown here is derived from an EMBL/GenBank/DDBJ whole genome shotgun (WGS) entry which is preliminary data.</text>
</comment>
<feature type="domain" description="Beta-ketoacyl-[acyl-carrier-protein] synthase III N-terminal" evidence="4">
    <location>
        <begin position="118"/>
        <end position="194"/>
    </location>
</feature>
<dbReference type="Pfam" id="PF08545">
    <property type="entry name" value="ACP_syn_III"/>
    <property type="match status" value="1"/>
</dbReference>
<evidence type="ECO:0000313" key="5">
    <source>
        <dbReference type="EMBL" id="MBI1684964.1"/>
    </source>
</evidence>
<organism evidence="5 6">
    <name type="scientific">Caulobacter hibisci</name>
    <dbReference type="NCBI Taxonomy" id="2035993"/>
    <lineage>
        <taxon>Bacteria</taxon>
        <taxon>Pseudomonadati</taxon>
        <taxon>Pseudomonadota</taxon>
        <taxon>Alphaproteobacteria</taxon>
        <taxon>Caulobacterales</taxon>
        <taxon>Caulobacteraceae</taxon>
        <taxon>Caulobacter</taxon>
    </lineage>
</organism>
<dbReference type="InterPro" id="IPR013747">
    <property type="entry name" value="ACP_syn_III_C"/>
</dbReference>
<dbReference type="RefSeq" id="WP_198576879.1">
    <property type="nucleotide sequence ID" value="NZ_JADWOX010000010.1"/>
</dbReference>
<dbReference type="PANTHER" id="PTHR34069">
    <property type="entry name" value="3-OXOACYL-[ACYL-CARRIER-PROTEIN] SYNTHASE 3"/>
    <property type="match status" value="1"/>
</dbReference>
<dbReference type="EMBL" id="JADWOX010000010">
    <property type="protein sequence ID" value="MBI1684964.1"/>
    <property type="molecule type" value="Genomic_DNA"/>
</dbReference>
<proteinExistence type="predicted"/>
<keyword evidence="1" id="KW-0808">Transferase</keyword>
<dbReference type="PANTHER" id="PTHR34069:SF3">
    <property type="entry name" value="ACYL-COA:ACYL-COA ALKYLTRANSFERASE"/>
    <property type="match status" value="1"/>
</dbReference>
<gene>
    <name evidence="5" type="ORF">I4Q42_14920</name>
</gene>
<evidence type="ECO:0000256" key="2">
    <source>
        <dbReference type="ARBA" id="ARBA00023315"/>
    </source>
</evidence>
<protein>
    <submittedName>
        <fullName evidence="5">Ketoacyl-ACP synthase III</fullName>
    </submittedName>
</protein>
<dbReference type="SUPFAM" id="SSF53901">
    <property type="entry name" value="Thiolase-like"/>
    <property type="match status" value="1"/>
</dbReference>
<evidence type="ECO:0000313" key="6">
    <source>
        <dbReference type="Proteomes" id="UP000639859"/>
    </source>
</evidence>
<accession>A0ABS0SZC8</accession>
<dbReference type="Gene3D" id="3.40.47.10">
    <property type="match status" value="1"/>
</dbReference>
<evidence type="ECO:0000259" key="3">
    <source>
        <dbReference type="Pfam" id="PF08541"/>
    </source>
</evidence>
<name>A0ABS0SZC8_9CAUL</name>
<dbReference type="CDD" id="cd00830">
    <property type="entry name" value="KAS_III"/>
    <property type="match status" value="1"/>
</dbReference>
<sequence length="344" mass="35955">MQAAPGGYRVEGVRLAGVVSAVPARRLENQAFEERLGEAAVADVAKMTGVQTRYWVEPGQTTADLCQVAAERLIERLGWDRASIDGMIFVSQTPDHALPASACLLHGKLGLSPHAQAFDVGMGCSGYVYGLWLAACLLQAGLKRVLLLAGDTISPLLDPDDRATAPLFGDAGSATALERDPAAASLHFRLGTDGTGASDLIVQDGGFRSPCGPAASIAPTLKMDGNAVFAFTLRAVPALIEAVRADAGLAAEEVDFHLLHQANQFMLRHIGKKAKAPPERLPINIGKFGNTSSATLPLLLTDAVAEPLSKEAATLVLAGFGVGYSWGAVAGRFGPLDCAETVYL</sequence>
<keyword evidence="6" id="KW-1185">Reference proteome</keyword>
<dbReference type="InterPro" id="IPR013751">
    <property type="entry name" value="ACP_syn_III_N"/>
</dbReference>
<dbReference type="InterPro" id="IPR016039">
    <property type="entry name" value="Thiolase-like"/>
</dbReference>
<dbReference type="Pfam" id="PF08541">
    <property type="entry name" value="ACP_syn_III_C"/>
    <property type="match status" value="1"/>
</dbReference>